<dbReference type="AlphaFoldDB" id="A0A0R2RG92"/>
<comment type="caution">
    <text evidence="2">The sequence shown here is derived from an EMBL/GenBank/DDBJ whole genome shotgun (WGS) entry which is preliminary data.</text>
</comment>
<evidence type="ECO:0000313" key="2">
    <source>
        <dbReference type="EMBL" id="KRO60178.1"/>
    </source>
</evidence>
<reference evidence="2 3" key="1">
    <citation type="submission" date="2015-10" db="EMBL/GenBank/DDBJ databases">
        <title>Metagenome-Assembled Genomes uncover a global brackish microbiome.</title>
        <authorList>
            <person name="Hugerth L.W."/>
            <person name="Larsson J."/>
            <person name="Alneberg J."/>
            <person name="Lindh M.V."/>
            <person name="Legrand C."/>
            <person name="Pinhassi J."/>
            <person name="Andersson A.F."/>
        </authorList>
    </citation>
    <scope>NUCLEOTIDE SEQUENCE [LARGE SCALE GENOMIC DNA]</scope>
    <source>
        <strain evidence="2">BACL18 MAG-120507-bin52</strain>
    </source>
</reference>
<dbReference type="Proteomes" id="UP000051269">
    <property type="component" value="Unassembled WGS sequence"/>
</dbReference>
<proteinExistence type="predicted"/>
<name>A0A0R2RG92_9BACT</name>
<keyword evidence="1" id="KW-0175">Coiled coil</keyword>
<dbReference type="EMBL" id="LIBO01000312">
    <property type="protein sequence ID" value="KRO60178.1"/>
    <property type="molecule type" value="Genomic_DNA"/>
</dbReference>
<protein>
    <submittedName>
        <fullName evidence="2">Uncharacterized protein</fullName>
    </submittedName>
</protein>
<gene>
    <name evidence="2" type="ORF">ABR82_02990</name>
</gene>
<evidence type="ECO:0000313" key="3">
    <source>
        <dbReference type="Proteomes" id="UP000051269"/>
    </source>
</evidence>
<sequence>MSIAGKISLGGSVGLSLATAALAFMVMGTKDRFSQQLVAVESALREGKFTALGLPYTANFMETESEPAATVAQAGQKWALTEDDRKAIKTAEEAAKKDAEESKAKAQELSLSAEKLAKDLDSAKTDLETTNSKLKLTAEQLQTYTDELKGKKPAELFTELSDLSEKAKAAESENKLLAAAKAKVDEDLKKLRTEVEMTRPGSAKSIALSGKIVAVNPTWNFVILDLGKNDQVVEGLTMVVYRGDKMIGKLKTVTVDAQTSVADVLPGSPASAIEVGDQVVY</sequence>
<feature type="coiled-coil region" evidence="1">
    <location>
        <begin position="89"/>
        <end position="133"/>
    </location>
</feature>
<feature type="coiled-coil region" evidence="1">
    <location>
        <begin position="160"/>
        <end position="194"/>
    </location>
</feature>
<evidence type="ECO:0000256" key="1">
    <source>
        <dbReference type="SAM" id="Coils"/>
    </source>
</evidence>
<organism evidence="2 3">
    <name type="scientific">Verrucomicrobia subdivision 6 bacterium BACL9 MAG-120507-bin52</name>
    <dbReference type="NCBI Taxonomy" id="1655590"/>
    <lineage>
        <taxon>Bacteria</taxon>
        <taxon>Pseudomonadati</taxon>
        <taxon>Verrucomicrobiota</taxon>
        <taxon>Verrucomicrobiia</taxon>
        <taxon>Verrucomicrobiales</taxon>
        <taxon>Verrucomicrobia subdivision 6</taxon>
    </lineage>
</organism>
<accession>A0A0R2RG92</accession>